<dbReference type="InterPro" id="IPR035969">
    <property type="entry name" value="Rab-GAP_TBC_sf"/>
</dbReference>
<protein>
    <submittedName>
        <fullName evidence="3">Si:dkey-238d18.4</fullName>
    </submittedName>
</protein>
<dbReference type="AlphaFoldDB" id="A0A3B5KLM5"/>
<keyword evidence="4" id="KW-1185">Reference proteome</keyword>
<reference evidence="3" key="2">
    <citation type="submission" date="2025-08" db="UniProtKB">
        <authorList>
            <consortium name="Ensembl"/>
        </authorList>
    </citation>
    <scope>IDENTIFICATION</scope>
</reference>
<dbReference type="FunFam" id="1.10.8.270:FF:000049">
    <property type="entry name" value="Si:dkey-238d18.4"/>
    <property type="match status" value="1"/>
</dbReference>
<dbReference type="GO" id="GO:0005096">
    <property type="term" value="F:GTPase activator activity"/>
    <property type="evidence" value="ECO:0007669"/>
    <property type="project" value="UniProtKB-KW"/>
</dbReference>
<proteinExistence type="predicted"/>
<gene>
    <name evidence="3" type="primary">si:dkey-238d18.4</name>
</gene>
<dbReference type="InParanoid" id="A0A3B5KLM5"/>
<dbReference type="PROSITE" id="PS50086">
    <property type="entry name" value="TBC_RABGAP"/>
    <property type="match status" value="1"/>
</dbReference>
<dbReference type="GeneTree" id="ENSGT00940000166417"/>
<accession>A0A3B5KLM5</accession>
<dbReference type="Ensembl" id="ENSTRUT00000053212.2">
    <property type="protein sequence ID" value="ENSTRUP00000056343.1"/>
    <property type="gene ID" value="ENSTRUG00000023404.2"/>
</dbReference>
<dbReference type="STRING" id="31033.ENSTRUP00000056343"/>
<dbReference type="OMA" id="TFCHWLL"/>
<name>A0A3B5KLM5_TAKRU</name>
<dbReference type="Gene3D" id="1.10.472.80">
    <property type="entry name" value="Ypt/Rab-GAP domain of gyp1p, domain 3"/>
    <property type="match status" value="1"/>
</dbReference>
<keyword evidence="1" id="KW-0343">GTPase activation</keyword>
<reference evidence="3 4" key="1">
    <citation type="journal article" date="2011" name="Genome Biol. Evol.">
        <title>Integration of the genetic map and genome assembly of fugu facilitates insights into distinct features of genome evolution in teleosts and mammals.</title>
        <authorList>
            <person name="Kai W."/>
            <person name="Kikuchi K."/>
            <person name="Tohari S."/>
            <person name="Chew A.K."/>
            <person name="Tay A."/>
            <person name="Fujiwara A."/>
            <person name="Hosoya S."/>
            <person name="Suetake H."/>
            <person name="Naruse K."/>
            <person name="Brenner S."/>
            <person name="Suzuki Y."/>
            <person name="Venkatesh B."/>
        </authorList>
    </citation>
    <scope>NUCLEOTIDE SEQUENCE [LARGE SCALE GENOMIC DNA]</scope>
</reference>
<reference evidence="3" key="3">
    <citation type="submission" date="2025-09" db="UniProtKB">
        <authorList>
            <consortium name="Ensembl"/>
        </authorList>
    </citation>
    <scope>IDENTIFICATION</scope>
</reference>
<dbReference type="Proteomes" id="UP000005226">
    <property type="component" value="Chromosome 7"/>
</dbReference>
<dbReference type="Gene3D" id="1.10.8.270">
    <property type="entry name" value="putative rabgap domain of human tbc1 domain family member 14 like domains"/>
    <property type="match status" value="1"/>
</dbReference>
<evidence type="ECO:0000259" key="2">
    <source>
        <dbReference type="PROSITE" id="PS50086"/>
    </source>
</evidence>
<dbReference type="FunCoup" id="A0A3B5KLM5">
    <property type="interactions" value="6"/>
</dbReference>
<dbReference type="KEGG" id="tru:105416686"/>
<dbReference type="InterPro" id="IPR000195">
    <property type="entry name" value="Rab-GAP-TBC_dom"/>
</dbReference>
<dbReference type="PANTHER" id="PTHR22957">
    <property type="entry name" value="TBC1 DOMAIN FAMILY MEMBER GTPASE-ACTIVATING PROTEIN"/>
    <property type="match status" value="1"/>
</dbReference>
<evidence type="ECO:0000256" key="1">
    <source>
        <dbReference type="ARBA" id="ARBA00022468"/>
    </source>
</evidence>
<dbReference type="Pfam" id="PF00566">
    <property type="entry name" value="RabGAP-TBC"/>
    <property type="match status" value="1"/>
</dbReference>
<dbReference type="GeneID" id="105416686"/>
<dbReference type="PANTHER" id="PTHR22957:SF466">
    <property type="entry name" value="SI:DKEY-238D18.4"/>
    <property type="match status" value="1"/>
</dbReference>
<dbReference type="SUPFAM" id="SSF47923">
    <property type="entry name" value="Ypt/Rab-GAP domain of gyp1p"/>
    <property type="match status" value="2"/>
</dbReference>
<feature type="domain" description="Rab-GAP TBC" evidence="2">
    <location>
        <begin position="62"/>
        <end position="325"/>
    </location>
</feature>
<organism evidence="3 4">
    <name type="scientific">Takifugu rubripes</name>
    <name type="common">Japanese pufferfish</name>
    <name type="synonym">Fugu rubripes</name>
    <dbReference type="NCBI Taxonomy" id="31033"/>
    <lineage>
        <taxon>Eukaryota</taxon>
        <taxon>Metazoa</taxon>
        <taxon>Chordata</taxon>
        <taxon>Craniata</taxon>
        <taxon>Vertebrata</taxon>
        <taxon>Euteleostomi</taxon>
        <taxon>Actinopterygii</taxon>
        <taxon>Neopterygii</taxon>
        <taxon>Teleostei</taxon>
        <taxon>Neoteleostei</taxon>
        <taxon>Acanthomorphata</taxon>
        <taxon>Eupercaria</taxon>
        <taxon>Tetraodontiformes</taxon>
        <taxon>Tetradontoidea</taxon>
        <taxon>Tetraodontidae</taxon>
        <taxon>Takifugu</taxon>
    </lineage>
</organism>
<sequence>MDDPEAASEGGRQRPDVRFQSRVAAVSVPAVSGTRLTLPGVMDDEGRVDESRLRMHIFKNGGVSPSERGLAWRFLFGMYPCGSTALERSLLQEQLVVRYQVMKRRWQQFLPSTVQIHLNGTDAELLAGVRYFDQRQAHVQQQTQDQSEEIRERLAFLELQAQILFERVTFDQRELREAIRIIDKDVPRTSRDLSYYQGEGLGNLLVLRDILITYAAFHPEVSYAQGMNDLCSRFLEVLDSEVDTFWSFSCYMEKFSKDFRADGLRRKIELEADLLKELDPQLYEHLVTDSMESFAFCHRWLLLGFQREFEHCDALRLFEILSCDHLELISQKVERARYQERLVQKWNTEDCSEAELRTINTDFTFELFICAAILLENRESLLQCRDDAQLIQFTSSLQGTLDLNSILEKAESHLYNYCKRCTWDYMSGQCSADESRGEDFLLLLRGLLVLK</sequence>
<evidence type="ECO:0000313" key="4">
    <source>
        <dbReference type="Proteomes" id="UP000005226"/>
    </source>
</evidence>
<dbReference type="OrthoDB" id="10264062at2759"/>
<evidence type="ECO:0000313" key="3">
    <source>
        <dbReference type="Ensembl" id="ENSTRUP00000056343.1"/>
    </source>
</evidence>
<dbReference type="SMART" id="SM00164">
    <property type="entry name" value="TBC"/>
    <property type="match status" value="1"/>
</dbReference>